<comment type="caution">
    <text evidence="1">The sequence shown here is derived from an EMBL/GenBank/DDBJ whole genome shotgun (WGS) entry which is preliminary data.</text>
</comment>
<evidence type="ECO:0000313" key="2">
    <source>
        <dbReference type="Proteomes" id="UP000236291"/>
    </source>
</evidence>
<reference evidence="1 2" key="2">
    <citation type="journal article" date="2017" name="Front. Plant Sci.">
        <title>Gene Classification and Mining of Molecular Markers Useful in Red Clover (Trifolium pratense) Breeding.</title>
        <authorList>
            <person name="Istvanek J."/>
            <person name="Dluhosova J."/>
            <person name="Dluhos P."/>
            <person name="Patkova L."/>
            <person name="Nedelnik J."/>
            <person name="Repkova J."/>
        </authorList>
    </citation>
    <scope>NUCLEOTIDE SEQUENCE [LARGE SCALE GENOMIC DNA]</scope>
    <source>
        <strain evidence="2">cv. Tatra</strain>
        <tissue evidence="1">Young leaves</tissue>
    </source>
</reference>
<proteinExistence type="predicted"/>
<dbReference type="EMBL" id="ASHM01118265">
    <property type="protein sequence ID" value="PNX56083.1"/>
    <property type="molecule type" value="Genomic_DNA"/>
</dbReference>
<dbReference type="Proteomes" id="UP000236291">
    <property type="component" value="Unassembled WGS sequence"/>
</dbReference>
<gene>
    <name evidence="1" type="ORF">L195_g058034</name>
</gene>
<protein>
    <submittedName>
        <fullName evidence="1">Uncharacterized protein</fullName>
    </submittedName>
</protein>
<sequence>MVGEFEYVVEVLADEVYTQVRAMETR</sequence>
<name>A0A2K3JPX4_TRIPR</name>
<feature type="non-terminal residue" evidence="1">
    <location>
        <position position="26"/>
    </location>
</feature>
<organism evidence="1 2">
    <name type="scientific">Trifolium pratense</name>
    <name type="common">Red clover</name>
    <dbReference type="NCBI Taxonomy" id="57577"/>
    <lineage>
        <taxon>Eukaryota</taxon>
        <taxon>Viridiplantae</taxon>
        <taxon>Streptophyta</taxon>
        <taxon>Embryophyta</taxon>
        <taxon>Tracheophyta</taxon>
        <taxon>Spermatophyta</taxon>
        <taxon>Magnoliopsida</taxon>
        <taxon>eudicotyledons</taxon>
        <taxon>Gunneridae</taxon>
        <taxon>Pentapetalae</taxon>
        <taxon>rosids</taxon>
        <taxon>fabids</taxon>
        <taxon>Fabales</taxon>
        <taxon>Fabaceae</taxon>
        <taxon>Papilionoideae</taxon>
        <taxon>50 kb inversion clade</taxon>
        <taxon>NPAAA clade</taxon>
        <taxon>Hologalegina</taxon>
        <taxon>IRL clade</taxon>
        <taxon>Trifolieae</taxon>
        <taxon>Trifolium</taxon>
    </lineage>
</organism>
<evidence type="ECO:0000313" key="1">
    <source>
        <dbReference type="EMBL" id="PNX56083.1"/>
    </source>
</evidence>
<accession>A0A2K3JPX4</accession>
<dbReference type="AlphaFoldDB" id="A0A2K3JPX4"/>
<reference evidence="1 2" key="1">
    <citation type="journal article" date="2014" name="Am. J. Bot.">
        <title>Genome assembly and annotation for red clover (Trifolium pratense; Fabaceae).</title>
        <authorList>
            <person name="Istvanek J."/>
            <person name="Jaros M."/>
            <person name="Krenek A."/>
            <person name="Repkova J."/>
        </authorList>
    </citation>
    <scope>NUCLEOTIDE SEQUENCE [LARGE SCALE GENOMIC DNA]</scope>
    <source>
        <strain evidence="2">cv. Tatra</strain>
        <tissue evidence="1">Young leaves</tissue>
    </source>
</reference>